<accession>A0A239LHG4</accession>
<sequence>MKFLIQASGDAPVIVTFEPSGAEYSIGAGDHMVVEWPDADGPLMGTIQHSPTGLTVGEPSGRMARIWNSSGAELSILGQ</sequence>
<organism evidence="1 2">
    <name type="scientific">Asanoa hainanensis</name>
    <dbReference type="NCBI Taxonomy" id="560556"/>
    <lineage>
        <taxon>Bacteria</taxon>
        <taxon>Bacillati</taxon>
        <taxon>Actinomycetota</taxon>
        <taxon>Actinomycetes</taxon>
        <taxon>Micromonosporales</taxon>
        <taxon>Micromonosporaceae</taxon>
        <taxon>Asanoa</taxon>
    </lineage>
</organism>
<proteinExistence type="predicted"/>
<keyword evidence="2" id="KW-1185">Reference proteome</keyword>
<name>A0A239LHG4_9ACTN</name>
<evidence type="ECO:0000313" key="1">
    <source>
        <dbReference type="EMBL" id="SNT29805.1"/>
    </source>
</evidence>
<protein>
    <submittedName>
        <fullName evidence="1">Uncharacterized protein</fullName>
    </submittedName>
</protein>
<evidence type="ECO:0000313" key="2">
    <source>
        <dbReference type="Proteomes" id="UP000198362"/>
    </source>
</evidence>
<dbReference type="Proteomes" id="UP000198362">
    <property type="component" value="Unassembled WGS sequence"/>
</dbReference>
<dbReference type="OrthoDB" id="4301765at2"/>
<gene>
    <name evidence="1" type="ORF">SAMN05421812_104331</name>
</gene>
<dbReference type="AlphaFoldDB" id="A0A239LHG4"/>
<dbReference type="RefSeq" id="WP_089248134.1">
    <property type="nucleotide sequence ID" value="NZ_FZPH01000004.1"/>
</dbReference>
<reference evidence="1 2" key="1">
    <citation type="submission" date="2017-06" db="EMBL/GenBank/DDBJ databases">
        <authorList>
            <person name="Kim H.J."/>
            <person name="Triplett B.A."/>
        </authorList>
    </citation>
    <scope>NUCLEOTIDE SEQUENCE [LARGE SCALE GENOMIC DNA]</scope>
    <source>
        <strain evidence="1 2">CGMCC 4.5593</strain>
    </source>
</reference>
<dbReference type="EMBL" id="FZPH01000004">
    <property type="protein sequence ID" value="SNT29805.1"/>
    <property type="molecule type" value="Genomic_DNA"/>
</dbReference>